<gene>
    <name evidence="1" type="ORF">DGG96_13050</name>
</gene>
<proteinExistence type="predicted"/>
<dbReference type="Proteomes" id="UP000247152">
    <property type="component" value="Unassembled WGS sequence"/>
</dbReference>
<dbReference type="RefSeq" id="WP_110143097.1">
    <property type="nucleotide sequence ID" value="NZ_QHJG01000021.1"/>
</dbReference>
<comment type="caution">
    <text evidence="1">The sequence shown here is derived from an EMBL/GenBank/DDBJ whole genome shotgun (WGS) entry which is preliminary data.</text>
</comment>
<organism evidence="1 2">
    <name type="scientific">Legionella qingyii</name>
    <dbReference type="NCBI Taxonomy" id="2184757"/>
    <lineage>
        <taxon>Bacteria</taxon>
        <taxon>Pseudomonadati</taxon>
        <taxon>Pseudomonadota</taxon>
        <taxon>Gammaproteobacteria</taxon>
        <taxon>Legionellales</taxon>
        <taxon>Legionellaceae</taxon>
        <taxon>Legionella</taxon>
    </lineage>
</organism>
<evidence type="ECO:0000313" key="2">
    <source>
        <dbReference type="Proteomes" id="UP000247152"/>
    </source>
</evidence>
<evidence type="ECO:0000313" key="1">
    <source>
        <dbReference type="EMBL" id="PWY55106.1"/>
    </source>
</evidence>
<dbReference type="AlphaFoldDB" id="A0A317U2X5"/>
<protein>
    <submittedName>
        <fullName evidence="1">Uncharacterized protein</fullName>
    </submittedName>
</protein>
<dbReference type="EMBL" id="QHJG01000021">
    <property type="protein sequence ID" value="PWY55106.1"/>
    <property type="molecule type" value="Genomic_DNA"/>
</dbReference>
<sequence>MYNKFSLIILINNNMIPLALLSDLEQLEETAKIYLYGKTHYLTEPKSFNFSLLKSVQISIQALPLNQEKIKLMERYQKVFTQIATFHPKIIYLSDFNNEINTYKPLCKQLESLEQEALILFTNYFNVDKPNFDWEGLRDIRSQIYNVKNSSDRTQLMHLFEHGILTIISQVRPKTYSELTFESELEELTQISSSYHTKSR</sequence>
<name>A0A317U2X5_9GAMM</name>
<accession>A0A317U2X5</accession>
<reference evidence="1 2" key="1">
    <citation type="submission" date="2018-05" db="EMBL/GenBank/DDBJ databases">
        <title>Legionella qingyii sp.nov., whole genome shotgun sequence.</title>
        <authorList>
            <person name="Wu H."/>
            <person name="Zhu Q."/>
            <person name="Hu C."/>
        </authorList>
    </citation>
    <scope>NUCLEOTIDE SEQUENCE [LARGE SCALE GENOMIC DNA]</scope>
    <source>
        <strain evidence="1 2">HEB18</strain>
    </source>
</reference>